<keyword evidence="2" id="KW-1185">Reference proteome</keyword>
<accession>A5DSE0</accession>
<dbReference type="InParanoid" id="A5DSE0"/>
<dbReference type="AlphaFoldDB" id="A5DSE0"/>
<proteinExistence type="predicted"/>
<dbReference type="Proteomes" id="UP000001996">
    <property type="component" value="Unassembled WGS sequence"/>
</dbReference>
<gene>
    <name evidence="1" type="ORF">LELG_00276</name>
</gene>
<evidence type="ECO:0000313" key="1">
    <source>
        <dbReference type="EMBL" id="EDK42098.1"/>
    </source>
</evidence>
<dbReference type="OrthoDB" id="4080041at2759"/>
<dbReference type="VEuPathDB" id="FungiDB:LELG_00276"/>
<dbReference type="GeneID" id="5235384"/>
<evidence type="ECO:0000313" key="2">
    <source>
        <dbReference type="Proteomes" id="UP000001996"/>
    </source>
</evidence>
<organism evidence="1 2">
    <name type="scientific">Lodderomyces elongisporus (strain ATCC 11503 / CBS 2605 / JCM 1781 / NBRC 1676 / NRRL YB-4239)</name>
    <name type="common">Yeast</name>
    <name type="synonym">Saccharomyces elongisporus</name>
    <dbReference type="NCBI Taxonomy" id="379508"/>
    <lineage>
        <taxon>Eukaryota</taxon>
        <taxon>Fungi</taxon>
        <taxon>Dikarya</taxon>
        <taxon>Ascomycota</taxon>
        <taxon>Saccharomycotina</taxon>
        <taxon>Pichiomycetes</taxon>
        <taxon>Debaryomycetaceae</taxon>
        <taxon>Candida/Lodderomyces clade</taxon>
        <taxon>Lodderomyces</taxon>
    </lineage>
</organism>
<dbReference type="EMBL" id="CH981524">
    <property type="protein sequence ID" value="EDK42098.1"/>
    <property type="molecule type" value="Genomic_DNA"/>
</dbReference>
<dbReference type="HOGENOM" id="CLU_1777818_0_0_1"/>
<name>A5DSE0_LODEL</name>
<sequence length="146" mass="17091">MSSVRKVNNYLDQKKSLTTSYLELDNDLDISPEQVENYLNLFFILKKLDEYKYEYTVAKSYIDSHKDGTISVATQELLNGIELKIKAMEDEIDIQELISEAPKLSIIRKQLEENAIEGGKLIYYNEQLRPDIKQKFLDEQMYQLKA</sequence>
<protein>
    <submittedName>
        <fullName evidence="1">Uncharacterized protein</fullName>
    </submittedName>
</protein>
<dbReference type="KEGG" id="lel:PVL30_000271"/>
<reference evidence="1 2" key="1">
    <citation type="journal article" date="2009" name="Nature">
        <title>Evolution of pathogenicity and sexual reproduction in eight Candida genomes.</title>
        <authorList>
            <person name="Butler G."/>
            <person name="Rasmussen M.D."/>
            <person name="Lin M.F."/>
            <person name="Santos M.A."/>
            <person name="Sakthikumar S."/>
            <person name="Munro C.A."/>
            <person name="Rheinbay E."/>
            <person name="Grabherr M."/>
            <person name="Forche A."/>
            <person name="Reedy J.L."/>
            <person name="Agrafioti I."/>
            <person name="Arnaud M.B."/>
            <person name="Bates S."/>
            <person name="Brown A.J."/>
            <person name="Brunke S."/>
            <person name="Costanzo M.C."/>
            <person name="Fitzpatrick D.A."/>
            <person name="de Groot P.W."/>
            <person name="Harris D."/>
            <person name="Hoyer L.L."/>
            <person name="Hube B."/>
            <person name="Klis F.M."/>
            <person name="Kodira C."/>
            <person name="Lennard N."/>
            <person name="Logue M.E."/>
            <person name="Martin R."/>
            <person name="Neiman A.M."/>
            <person name="Nikolaou E."/>
            <person name="Quail M.A."/>
            <person name="Quinn J."/>
            <person name="Santos M.C."/>
            <person name="Schmitzberger F.F."/>
            <person name="Sherlock G."/>
            <person name="Shah P."/>
            <person name="Silverstein K.A."/>
            <person name="Skrzypek M.S."/>
            <person name="Soll D."/>
            <person name="Staggs R."/>
            <person name="Stansfield I."/>
            <person name="Stumpf M.P."/>
            <person name="Sudbery P.E."/>
            <person name="Srikantha T."/>
            <person name="Zeng Q."/>
            <person name="Berman J."/>
            <person name="Berriman M."/>
            <person name="Heitman J."/>
            <person name="Gow N.A."/>
            <person name="Lorenz M.C."/>
            <person name="Birren B.W."/>
            <person name="Kellis M."/>
            <person name="Cuomo C.A."/>
        </authorList>
    </citation>
    <scope>NUCLEOTIDE SEQUENCE [LARGE SCALE GENOMIC DNA]</scope>
    <source>
        <strain evidence="2">ATCC 11503 / BCRC 21390 / CBS 2605 / JCM 1781 / NBRC 1676 / NRRL YB-4239</strain>
    </source>
</reference>